<dbReference type="InterPro" id="IPR004358">
    <property type="entry name" value="Sig_transdc_His_kin-like_C"/>
</dbReference>
<feature type="domain" description="HAMP" evidence="10">
    <location>
        <begin position="186"/>
        <end position="241"/>
    </location>
</feature>
<dbReference type="InterPro" id="IPR003660">
    <property type="entry name" value="HAMP_dom"/>
</dbReference>
<name>A0ABW4XIB9_9GAMM</name>
<evidence type="ECO:0000256" key="5">
    <source>
        <dbReference type="ARBA" id="ARBA00022679"/>
    </source>
</evidence>
<reference evidence="12" key="1">
    <citation type="journal article" date="2019" name="Int. J. Syst. Evol. Microbiol.">
        <title>The Global Catalogue of Microorganisms (GCM) 10K type strain sequencing project: providing services to taxonomists for standard genome sequencing and annotation.</title>
        <authorList>
            <consortium name="The Broad Institute Genomics Platform"/>
            <consortium name="The Broad Institute Genome Sequencing Center for Infectious Disease"/>
            <person name="Wu L."/>
            <person name="Ma J."/>
        </authorList>
    </citation>
    <scope>NUCLEOTIDE SEQUENCE [LARGE SCALE GENOMIC DNA]</scope>
    <source>
        <strain evidence="12">CGMCC 1.10992</strain>
    </source>
</reference>
<dbReference type="Proteomes" id="UP001597380">
    <property type="component" value="Unassembled WGS sequence"/>
</dbReference>
<evidence type="ECO:0000256" key="6">
    <source>
        <dbReference type="ARBA" id="ARBA00022777"/>
    </source>
</evidence>
<dbReference type="GO" id="GO:0005524">
    <property type="term" value="F:ATP binding"/>
    <property type="evidence" value="ECO:0007669"/>
    <property type="project" value="UniProtKB-KW"/>
</dbReference>
<dbReference type="InterPro" id="IPR003594">
    <property type="entry name" value="HATPase_dom"/>
</dbReference>
<feature type="transmembrane region" description="Helical" evidence="8">
    <location>
        <begin position="15"/>
        <end position="35"/>
    </location>
</feature>
<evidence type="ECO:0000259" key="9">
    <source>
        <dbReference type="PROSITE" id="PS50109"/>
    </source>
</evidence>
<dbReference type="PROSITE" id="PS50885">
    <property type="entry name" value="HAMP"/>
    <property type="match status" value="1"/>
</dbReference>
<dbReference type="RefSeq" id="WP_345338441.1">
    <property type="nucleotide sequence ID" value="NZ_BAABLI010000005.1"/>
</dbReference>
<sequence length="564" mass="63281">MQINSLSRKLLHQVLSIYFVLTFLVTCGQVAVEYFNTKSYITGELETIQKTFSASLTRAIWELNIQQAKTIAQGLVAMPMIEGVSIRDEAGEEMIEIGRQANSQNLPAIEDLTEPLLREGEHGLFGFTFPLVFEFSGRATLLGDVTIYSSRDVVIDRIKVNLIFLVGNALIKTLFLIFLVMLVFNRILTRPLADLTQQISDLEWEDIGAVKVKLTSDERNELTMLERAFNEMVDQLDAYKQGLDTAQNNLIEANRQLDDQNLRLEQDVARKTSTLSRTLVEVDRQKSELEQHQSALKKQREELAESLDELKTTQAQLVESEKMASLGNLVAGVAHEINTPIGVGVTASSYLEDRIKQLEQKFNEKSLTQRHLQEFLADAQHSTQLLNTNLHRAAELIASFKQVAVDQTSEIIRDLNLKSYIEEVIRSLQPKLKRQEPNFHIHCPSDLVLHCRAGALSQVFTNLIMNTLIHGFEETESGDIFIDVSINNQHVVIGYKDSGKGVSPENLRKLFDPFFTTRRGHGGSGLGTHILYNLVTQSLGGTITATSPAGEGLSYTMVLPQHFE</sequence>
<evidence type="ECO:0000256" key="4">
    <source>
        <dbReference type="ARBA" id="ARBA00022553"/>
    </source>
</evidence>
<feature type="domain" description="Histidine kinase" evidence="9">
    <location>
        <begin position="332"/>
        <end position="563"/>
    </location>
</feature>
<keyword evidence="6" id="KW-0418">Kinase</keyword>
<keyword evidence="4" id="KW-0597">Phosphoprotein</keyword>
<evidence type="ECO:0000256" key="3">
    <source>
        <dbReference type="ARBA" id="ARBA00012438"/>
    </source>
</evidence>
<comment type="caution">
    <text evidence="11">The sequence shown here is derived from an EMBL/GenBank/DDBJ whole genome shotgun (WGS) entry which is preliminary data.</text>
</comment>
<evidence type="ECO:0000256" key="7">
    <source>
        <dbReference type="SAM" id="Coils"/>
    </source>
</evidence>
<gene>
    <name evidence="11" type="ORF">ACFSJ3_04730</name>
</gene>
<dbReference type="InterPro" id="IPR036890">
    <property type="entry name" value="HATPase_C_sf"/>
</dbReference>
<feature type="coiled-coil region" evidence="7">
    <location>
        <begin position="229"/>
        <end position="323"/>
    </location>
</feature>
<proteinExistence type="predicted"/>
<keyword evidence="5" id="KW-0808">Transferase</keyword>
<evidence type="ECO:0000259" key="10">
    <source>
        <dbReference type="PROSITE" id="PS50885"/>
    </source>
</evidence>
<accession>A0ABW4XIB9</accession>
<protein>
    <recommendedName>
        <fullName evidence="3">histidine kinase</fullName>
        <ecNumber evidence="3">2.7.13.3</ecNumber>
    </recommendedName>
</protein>
<keyword evidence="8" id="KW-0472">Membrane</keyword>
<evidence type="ECO:0000256" key="2">
    <source>
        <dbReference type="ARBA" id="ARBA00004370"/>
    </source>
</evidence>
<dbReference type="InterPro" id="IPR005467">
    <property type="entry name" value="His_kinase_dom"/>
</dbReference>
<dbReference type="SUPFAM" id="SSF47384">
    <property type="entry name" value="Homodimeric domain of signal transducing histidine kinase"/>
    <property type="match status" value="1"/>
</dbReference>
<dbReference type="Pfam" id="PF00672">
    <property type="entry name" value="HAMP"/>
    <property type="match status" value="1"/>
</dbReference>
<dbReference type="Gene3D" id="3.30.565.10">
    <property type="entry name" value="Histidine kinase-like ATPase, C-terminal domain"/>
    <property type="match status" value="1"/>
</dbReference>
<comment type="catalytic activity">
    <reaction evidence="1">
        <text>ATP + protein L-histidine = ADP + protein N-phospho-L-histidine.</text>
        <dbReference type="EC" id="2.7.13.3"/>
    </reaction>
</comment>
<dbReference type="InterPro" id="IPR036097">
    <property type="entry name" value="HisK_dim/P_sf"/>
</dbReference>
<keyword evidence="12" id="KW-1185">Reference proteome</keyword>
<evidence type="ECO:0000256" key="8">
    <source>
        <dbReference type="SAM" id="Phobius"/>
    </source>
</evidence>
<dbReference type="EMBL" id="JBHUHT010000008">
    <property type="protein sequence ID" value="MFD2095281.1"/>
    <property type="molecule type" value="Genomic_DNA"/>
</dbReference>
<dbReference type="CDD" id="cd06225">
    <property type="entry name" value="HAMP"/>
    <property type="match status" value="1"/>
</dbReference>
<keyword evidence="8" id="KW-0812">Transmembrane</keyword>
<keyword evidence="7" id="KW-0175">Coiled coil</keyword>
<keyword evidence="11" id="KW-0547">Nucleotide-binding</keyword>
<dbReference type="Gene3D" id="1.10.287.130">
    <property type="match status" value="1"/>
</dbReference>
<evidence type="ECO:0000256" key="1">
    <source>
        <dbReference type="ARBA" id="ARBA00000085"/>
    </source>
</evidence>
<dbReference type="SUPFAM" id="SSF55874">
    <property type="entry name" value="ATPase domain of HSP90 chaperone/DNA topoisomerase II/histidine kinase"/>
    <property type="match status" value="1"/>
</dbReference>
<dbReference type="SMART" id="SM00304">
    <property type="entry name" value="HAMP"/>
    <property type="match status" value="1"/>
</dbReference>
<comment type="subcellular location">
    <subcellularLocation>
        <location evidence="2">Membrane</location>
    </subcellularLocation>
</comment>
<dbReference type="PRINTS" id="PR00344">
    <property type="entry name" value="BCTRLSENSOR"/>
</dbReference>
<feature type="transmembrane region" description="Helical" evidence="8">
    <location>
        <begin position="160"/>
        <end position="184"/>
    </location>
</feature>
<evidence type="ECO:0000313" key="11">
    <source>
        <dbReference type="EMBL" id="MFD2095281.1"/>
    </source>
</evidence>
<dbReference type="EC" id="2.7.13.3" evidence="3"/>
<dbReference type="PANTHER" id="PTHR43065:SF47">
    <property type="match status" value="1"/>
</dbReference>
<organism evidence="11 12">
    <name type="scientific">Corallincola platygyrae</name>
    <dbReference type="NCBI Taxonomy" id="1193278"/>
    <lineage>
        <taxon>Bacteria</taxon>
        <taxon>Pseudomonadati</taxon>
        <taxon>Pseudomonadota</taxon>
        <taxon>Gammaproteobacteria</taxon>
        <taxon>Alteromonadales</taxon>
        <taxon>Psychromonadaceae</taxon>
        <taxon>Corallincola</taxon>
    </lineage>
</organism>
<dbReference type="Gene3D" id="6.10.340.10">
    <property type="match status" value="1"/>
</dbReference>
<keyword evidence="8" id="KW-1133">Transmembrane helix</keyword>
<dbReference type="PROSITE" id="PS50109">
    <property type="entry name" value="HIS_KIN"/>
    <property type="match status" value="1"/>
</dbReference>
<dbReference type="SMART" id="SM00387">
    <property type="entry name" value="HATPase_c"/>
    <property type="match status" value="1"/>
</dbReference>
<dbReference type="Pfam" id="PF02518">
    <property type="entry name" value="HATPase_c"/>
    <property type="match status" value="1"/>
</dbReference>
<evidence type="ECO:0000313" key="12">
    <source>
        <dbReference type="Proteomes" id="UP001597380"/>
    </source>
</evidence>
<dbReference type="PANTHER" id="PTHR43065">
    <property type="entry name" value="SENSOR HISTIDINE KINASE"/>
    <property type="match status" value="1"/>
</dbReference>
<keyword evidence="11" id="KW-0067">ATP-binding</keyword>